<gene>
    <name evidence="1" type="ORF">H1P_3640002</name>
</gene>
<name>A0A563VW97_9CYAN</name>
<dbReference type="EMBL" id="CAACVJ010000295">
    <property type="protein sequence ID" value="VEP15729.1"/>
    <property type="molecule type" value="Genomic_DNA"/>
</dbReference>
<sequence length="41" mass="4997">MYKVQVKQKTKNKNHEKSTFGYCYRCHTTIIFRIQCDRSPD</sequence>
<protein>
    <submittedName>
        <fullName evidence="1">Uncharacterized protein</fullName>
    </submittedName>
</protein>
<evidence type="ECO:0000313" key="1">
    <source>
        <dbReference type="EMBL" id="VEP15729.1"/>
    </source>
</evidence>
<dbReference type="Proteomes" id="UP000320055">
    <property type="component" value="Unassembled WGS sequence"/>
</dbReference>
<organism evidence="1 2">
    <name type="scientific">Hyella patelloides LEGE 07179</name>
    <dbReference type="NCBI Taxonomy" id="945734"/>
    <lineage>
        <taxon>Bacteria</taxon>
        <taxon>Bacillati</taxon>
        <taxon>Cyanobacteriota</taxon>
        <taxon>Cyanophyceae</taxon>
        <taxon>Pleurocapsales</taxon>
        <taxon>Hyellaceae</taxon>
        <taxon>Hyella</taxon>
    </lineage>
</organism>
<evidence type="ECO:0000313" key="2">
    <source>
        <dbReference type="Proteomes" id="UP000320055"/>
    </source>
</evidence>
<dbReference type="AlphaFoldDB" id="A0A563VW97"/>
<keyword evidence="2" id="KW-1185">Reference proteome</keyword>
<proteinExistence type="predicted"/>
<accession>A0A563VW97</accession>
<reference evidence="1 2" key="1">
    <citation type="submission" date="2019-01" db="EMBL/GenBank/DDBJ databases">
        <authorList>
            <person name="Brito A."/>
        </authorList>
    </citation>
    <scope>NUCLEOTIDE SEQUENCE [LARGE SCALE GENOMIC DNA]</scope>
    <source>
        <strain evidence="1">1</strain>
    </source>
</reference>